<comment type="subcellular location">
    <subcellularLocation>
        <location evidence="1 9">Cell inner membrane</location>
        <topology evidence="1 9">Multi-pass membrane protein</topology>
    </subcellularLocation>
</comment>
<dbReference type="InterPro" id="IPR055348">
    <property type="entry name" value="DctQ"/>
</dbReference>
<keyword evidence="7 9" id="KW-0472">Membrane</keyword>
<dbReference type="EMBL" id="JBHTCA010000007">
    <property type="protein sequence ID" value="MFC7409644.1"/>
    <property type="molecule type" value="Genomic_DNA"/>
</dbReference>
<comment type="subunit">
    <text evidence="9">The complex comprises the extracytoplasmic solute receptor protein and the two transmembrane proteins.</text>
</comment>
<evidence type="ECO:0000256" key="2">
    <source>
        <dbReference type="ARBA" id="ARBA00022448"/>
    </source>
</evidence>
<dbReference type="InterPro" id="IPR007387">
    <property type="entry name" value="TRAP_DctQ"/>
</dbReference>
<feature type="transmembrane region" description="Helical" evidence="9">
    <location>
        <begin position="15"/>
        <end position="33"/>
    </location>
</feature>
<evidence type="ECO:0000256" key="4">
    <source>
        <dbReference type="ARBA" id="ARBA00022519"/>
    </source>
</evidence>
<comment type="function">
    <text evidence="9">Part of the tripartite ATP-independent periplasmic (TRAP) transport system.</text>
</comment>
<keyword evidence="6 9" id="KW-1133">Transmembrane helix</keyword>
<feature type="transmembrane region" description="Helical" evidence="9">
    <location>
        <begin position="138"/>
        <end position="163"/>
    </location>
</feature>
<protein>
    <recommendedName>
        <fullName evidence="9">TRAP transporter small permease protein</fullName>
    </recommendedName>
</protein>
<evidence type="ECO:0000256" key="5">
    <source>
        <dbReference type="ARBA" id="ARBA00022692"/>
    </source>
</evidence>
<feature type="domain" description="Tripartite ATP-independent periplasmic transporters DctQ component" evidence="10">
    <location>
        <begin position="31"/>
        <end position="156"/>
    </location>
</feature>
<name>A0ABW2QJL2_9BURK</name>
<accession>A0ABW2QJL2</accession>
<dbReference type="PANTHER" id="PTHR35011:SF10">
    <property type="entry name" value="TRAP TRANSPORTER SMALL PERMEASE PROTEIN"/>
    <property type="match status" value="1"/>
</dbReference>
<evidence type="ECO:0000256" key="1">
    <source>
        <dbReference type="ARBA" id="ARBA00004429"/>
    </source>
</evidence>
<reference evidence="12" key="1">
    <citation type="journal article" date="2019" name="Int. J. Syst. Evol. Microbiol.">
        <title>The Global Catalogue of Microorganisms (GCM) 10K type strain sequencing project: providing services to taxonomists for standard genome sequencing and annotation.</title>
        <authorList>
            <consortium name="The Broad Institute Genomics Platform"/>
            <consortium name="The Broad Institute Genome Sequencing Center for Infectious Disease"/>
            <person name="Wu L."/>
            <person name="Ma J."/>
        </authorList>
    </citation>
    <scope>NUCLEOTIDE SEQUENCE [LARGE SCALE GENOMIC DNA]</scope>
    <source>
        <strain evidence="12">CGMCC 1.12371</strain>
    </source>
</reference>
<comment type="caution">
    <text evidence="11">The sequence shown here is derived from an EMBL/GenBank/DDBJ whole genome shotgun (WGS) entry which is preliminary data.</text>
</comment>
<sequence length="198" mass="21612">MSNLNPVSSKLAPPVRWLTLAAGWVMLAYALALTLEILGRKLFNTSFKGIDELGGFVLAIGATIGASYAVAQRSHTRVDVFLVRFSRPTQRLLNTLAAVCFAAFAVFAAWRGVSVLMETIEFGSTATNLEQPLWIPQLGWVLGLLMLALIASAFAVHAVWLLLNKRPELNVWYGPFSAREELAAELAELKARGTARPD</sequence>
<dbReference type="PANTHER" id="PTHR35011">
    <property type="entry name" value="2,3-DIKETO-L-GULONATE TRAP TRANSPORTER SMALL PERMEASE PROTEIN YIAM"/>
    <property type="match status" value="1"/>
</dbReference>
<keyword evidence="3" id="KW-1003">Cell membrane</keyword>
<proteinExistence type="inferred from homology"/>
<evidence type="ECO:0000313" key="11">
    <source>
        <dbReference type="EMBL" id="MFC7409644.1"/>
    </source>
</evidence>
<dbReference type="RefSeq" id="WP_382223617.1">
    <property type="nucleotide sequence ID" value="NZ_JBHTCA010000007.1"/>
</dbReference>
<feature type="transmembrane region" description="Helical" evidence="9">
    <location>
        <begin position="92"/>
        <end position="110"/>
    </location>
</feature>
<evidence type="ECO:0000256" key="6">
    <source>
        <dbReference type="ARBA" id="ARBA00022989"/>
    </source>
</evidence>
<comment type="similarity">
    <text evidence="8 9">Belongs to the TRAP transporter small permease family.</text>
</comment>
<organism evidence="11 12">
    <name type="scientific">Hydrogenophaga atypica</name>
    <dbReference type="NCBI Taxonomy" id="249409"/>
    <lineage>
        <taxon>Bacteria</taxon>
        <taxon>Pseudomonadati</taxon>
        <taxon>Pseudomonadota</taxon>
        <taxon>Betaproteobacteria</taxon>
        <taxon>Burkholderiales</taxon>
        <taxon>Comamonadaceae</taxon>
        <taxon>Hydrogenophaga</taxon>
    </lineage>
</organism>
<evidence type="ECO:0000256" key="7">
    <source>
        <dbReference type="ARBA" id="ARBA00023136"/>
    </source>
</evidence>
<evidence type="ECO:0000259" key="10">
    <source>
        <dbReference type="Pfam" id="PF04290"/>
    </source>
</evidence>
<keyword evidence="2 9" id="KW-0813">Transport</keyword>
<dbReference type="Proteomes" id="UP001596501">
    <property type="component" value="Unassembled WGS sequence"/>
</dbReference>
<evidence type="ECO:0000313" key="12">
    <source>
        <dbReference type="Proteomes" id="UP001596501"/>
    </source>
</evidence>
<dbReference type="Pfam" id="PF04290">
    <property type="entry name" value="DctQ"/>
    <property type="match status" value="1"/>
</dbReference>
<keyword evidence="12" id="KW-1185">Reference proteome</keyword>
<gene>
    <name evidence="11" type="ORF">ACFQPB_12305</name>
</gene>
<evidence type="ECO:0000256" key="3">
    <source>
        <dbReference type="ARBA" id="ARBA00022475"/>
    </source>
</evidence>
<evidence type="ECO:0000256" key="9">
    <source>
        <dbReference type="RuleBase" id="RU369079"/>
    </source>
</evidence>
<evidence type="ECO:0000256" key="8">
    <source>
        <dbReference type="ARBA" id="ARBA00038436"/>
    </source>
</evidence>
<keyword evidence="5 9" id="KW-0812">Transmembrane</keyword>
<feature type="transmembrane region" description="Helical" evidence="9">
    <location>
        <begin position="53"/>
        <end position="71"/>
    </location>
</feature>
<keyword evidence="4 9" id="KW-0997">Cell inner membrane</keyword>